<keyword evidence="2" id="KW-0472">Membrane</keyword>
<evidence type="ECO:0000256" key="2">
    <source>
        <dbReference type="SAM" id="Phobius"/>
    </source>
</evidence>
<feature type="coiled-coil region" evidence="1">
    <location>
        <begin position="139"/>
        <end position="173"/>
    </location>
</feature>
<reference evidence="3 4" key="1">
    <citation type="submission" date="2024-01" db="EMBL/GenBank/DDBJ databases">
        <title>Niabella digestum sp. nov., isolated from waste digestion system.</title>
        <authorList>
            <person name="Zhang L."/>
        </authorList>
    </citation>
    <scope>NUCLEOTIDE SEQUENCE [LARGE SCALE GENOMIC DNA]</scope>
    <source>
        <strain evidence="3 4">A18</strain>
    </source>
</reference>
<gene>
    <name evidence="3" type="primary">tssO</name>
    <name evidence="3" type="ORF">V2H41_04390</name>
</gene>
<evidence type="ECO:0000256" key="1">
    <source>
        <dbReference type="SAM" id="Coils"/>
    </source>
</evidence>
<keyword evidence="1" id="KW-0175">Coiled coil</keyword>
<dbReference type="Proteomes" id="UP001357452">
    <property type="component" value="Unassembled WGS sequence"/>
</dbReference>
<protein>
    <submittedName>
        <fullName evidence="3">Type VI secretion system TssO</fullName>
    </submittedName>
</protein>
<keyword evidence="2" id="KW-0812">Transmembrane</keyword>
<accession>A0ABU7RES2</accession>
<keyword evidence="2" id="KW-1133">Transmembrane helix</keyword>
<dbReference type="EMBL" id="JAZGLY010000002">
    <property type="protein sequence ID" value="MEE6186506.1"/>
    <property type="molecule type" value="Genomic_DNA"/>
</dbReference>
<dbReference type="RefSeq" id="WP_330973915.1">
    <property type="nucleotide sequence ID" value="NZ_JAZGLY010000002.1"/>
</dbReference>
<sequence>MKPLNAQERSKAFVRFLLFFILTLLVIVTAVFFGMRIPYAENEKLQQQLAAVGKENHFRDDFTTAMTEAQELLESVNMDPQKSGLLDGRITQKIQEMDAMVSKSDITSKRLYTQVIKILTDAQSDKRGLRAASNKDSVVAMYNLQIQELKNSLAKWQESYNQLQMQNLILRQRQ</sequence>
<evidence type="ECO:0000313" key="3">
    <source>
        <dbReference type="EMBL" id="MEE6186506.1"/>
    </source>
</evidence>
<name>A0ABU7RES2_9BACT</name>
<feature type="transmembrane region" description="Helical" evidence="2">
    <location>
        <begin position="12"/>
        <end position="35"/>
    </location>
</feature>
<keyword evidence="4" id="KW-1185">Reference proteome</keyword>
<proteinExistence type="predicted"/>
<comment type="caution">
    <text evidence="3">The sequence shown here is derived from an EMBL/GenBank/DDBJ whole genome shotgun (WGS) entry which is preliminary data.</text>
</comment>
<dbReference type="Pfam" id="PF17561">
    <property type="entry name" value="TssO"/>
    <property type="match status" value="1"/>
</dbReference>
<evidence type="ECO:0000313" key="4">
    <source>
        <dbReference type="Proteomes" id="UP001357452"/>
    </source>
</evidence>
<dbReference type="InterPro" id="IPR039449">
    <property type="entry name" value="TssO"/>
</dbReference>
<organism evidence="3 4">
    <name type="scientific">Niabella digestorum</name>
    <dbReference type="NCBI Taxonomy" id="3117701"/>
    <lineage>
        <taxon>Bacteria</taxon>
        <taxon>Pseudomonadati</taxon>
        <taxon>Bacteroidota</taxon>
        <taxon>Chitinophagia</taxon>
        <taxon>Chitinophagales</taxon>
        <taxon>Chitinophagaceae</taxon>
        <taxon>Niabella</taxon>
    </lineage>
</organism>